<keyword evidence="1" id="KW-0472">Membrane</keyword>
<reference evidence="2 3" key="1">
    <citation type="submission" date="2021-10" db="EMBL/GenBank/DDBJ databases">
        <title>Collection of gut derived symbiotic bacterial strains cultured from healthy donors.</title>
        <authorList>
            <person name="Lin H."/>
            <person name="Littmann E."/>
            <person name="Kohout C."/>
            <person name="Pamer E.G."/>
        </authorList>
    </citation>
    <scope>NUCLEOTIDE SEQUENCE [LARGE SCALE GENOMIC DNA]</scope>
    <source>
        <strain evidence="2 3">DFI.1.165</strain>
    </source>
</reference>
<name>A0ABS8DKM7_9FIRM</name>
<organism evidence="2 3">
    <name type="scientific">Bariatricus massiliensis</name>
    <dbReference type="NCBI Taxonomy" id="1745713"/>
    <lineage>
        <taxon>Bacteria</taxon>
        <taxon>Bacillati</taxon>
        <taxon>Bacillota</taxon>
        <taxon>Clostridia</taxon>
        <taxon>Lachnospirales</taxon>
        <taxon>Lachnospiraceae</taxon>
        <taxon>Bariatricus</taxon>
    </lineage>
</organism>
<keyword evidence="3" id="KW-1185">Reference proteome</keyword>
<dbReference type="Pfam" id="PF09527">
    <property type="entry name" value="ATPase_gene1"/>
    <property type="match status" value="1"/>
</dbReference>
<feature type="transmembrane region" description="Helical" evidence="1">
    <location>
        <begin position="12"/>
        <end position="35"/>
    </location>
</feature>
<dbReference type="RefSeq" id="WP_066733428.1">
    <property type="nucleotide sequence ID" value="NZ_JAJCIQ010000016.1"/>
</dbReference>
<keyword evidence="1" id="KW-1133">Transmembrane helix</keyword>
<protein>
    <submittedName>
        <fullName evidence="2">AtpZ/AtpI family protein</fullName>
    </submittedName>
</protein>
<evidence type="ECO:0000313" key="3">
    <source>
        <dbReference type="Proteomes" id="UP001299546"/>
    </source>
</evidence>
<feature type="transmembrane region" description="Helical" evidence="1">
    <location>
        <begin position="41"/>
        <end position="63"/>
    </location>
</feature>
<evidence type="ECO:0000256" key="1">
    <source>
        <dbReference type="SAM" id="Phobius"/>
    </source>
</evidence>
<keyword evidence="1" id="KW-0812">Transmembrane</keyword>
<evidence type="ECO:0000313" key="2">
    <source>
        <dbReference type="EMBL" id="MCB7388915.1"/>
    </source>
</evidence>
<dbReference type="Proteomes" id="UP001299546">
    <property type="component" value="Unassembled WGS sequence"/>
</dbReference>
<dbReference type="InterPro" id="IPR032820">
    <property type="entry name" value="ATPase_put"/>
</dbReference>
<gene>
    <name evidence="2" type="ORF">LIZ65_16625</name>
</gene>
<dbReference type="EMBL" id="JAJCIS010000016">
    <property type="protein sequence ID" value="MCB7388915.1"/>
    <property type="molecule type" value="Genomic_DNA"/>
</dbReference>
<accession>A0ABS8DKM7</accession>
<proteinExistence type="predicted"/>
<comment type="caution">
    <text evidence="2">The sequence shown here is derived from an EMBL/GenBank/DDBJ whole genome shotgun (WGS) entry which is preliminary data.</text>
</comment>
<sequence length="77" mass="8748">MKYKGSVFRTFALISQLGISILVPVLLCTFFGSWLEKKVSFPVFVPLVIIGVLAGMRNAYYLVRHANEDPEDKKKEK</sequence>